<feature type="binding site" evidence="8">
    <location>
        <position position="96"/>
    </location>
    <ligand>
        <name>Mg(2+)</name>
        <dbReference type="ChEBI" id="CHEBI:18420"/>
    </ligand>
</feature>
<evidence type="ECO:0000256" key="7">
    <source>
        <dbReference type="ARBA" id="ARBA00038093"/>
    </source>
</evidence>
<keyword evidence="8" id="KW-0800">Toxin</keyword>
<dbReference type="SMART" id="SM00670">
    <property type="entry name" value="PINc"/>
    <property type="match status" value="1"/>
</dbReference>
<dbReference type="EMBL" id="CP044328">
    <property type="protein sequence ID" value="QGM92572.1"/>
    <property type="molecule type" value="Genomic_DNA"/>
</dbReference>
<reference evidence="11" key="1">
    <citation type="submission" date="2019-09" db="EMBL/GenBank/DDBJ databases">
        <title>Isolation and complete genome sequencing of Methylocystis species.</title>
        <authorList>
            <person name="Rumah B.L."/>
            <person name="Stead C.E."/>
            <person name="Stevens B.C."/>
            <person name="Minton N.P."/>
            <person name="Grosse-Honebrink A."/>
            <person name="Zhang Y."/>
        </authorList>
    </citation>
    <scope>NUCLEOTIDE SEQUENCE [LARGE SCALE GENOMIC DNA]</scope>
    <source>
        <strain evidence="11">BRCS1</strain>
    </source>
</reference>
<keyword evidence="5 8" id="KW-0378">Hydrolase</keyword>
<evidence type="ECO:0000259" key="9">
    <source>
        <dbReference type="SMART" id="SM00670"/>
    </source>
</evidence>
<evidence type="ECO:0000256" key="8">
    <source>
        <dbReference type="HAMAP-Rule" id="MF_00265"/>
    </source>
</evidence>
<comment type="similarity">
    <text evidence="7 8">Belongs to the PINc/VapC protein family.</text>
</comment>
<dbReference type="InterPro" id="IPR002716">
    <property type="entry name" value="PIN_dom"/>
</dbReference>
<evidence type="ECO:0000256" key="6">
    <source>
        <dbReference type="ARBA" id="ARBA00022842"/>
    </source>
</evidence>
<accession>A0ABX6EFC5</accession>
<dbReference type="HAMAP" id="MF_00265">
    <property type="entry name" value="VapC_Nob1"/>
    <property type="match status" value="1"/>
</dbReference>
<evidence type="ECO:0000313" key="11">
    <source>
        <dbReference type="Proteomes" id="UP000424673"/>
    </source>
</evidence>
<feature type="domain" description="PIN" evidence="9">
    <location>
        <begin position="1"/>
        <end position="119"/>
    </location>
</feature>
<evidence type="ECO:0000313" key="10">
    <source>
        <dbReference type="EMBL" id="QGM92572.1"/>
    </source>
</evidence>
<keyword evidence="4 8" id="KW-0479">Metal-binding</keyword>
<dbReference type="Pfam" id="PF01850">
    <property type="entry name" value="PIN"/>
    <property type="match status" value="1"/>
</dbReference>
<keyword evidence="2 8" id="KW-1277">Toxin-antitoxin system</keyword>
<dbReference type="RefSeq" id="WP_154450566.1">
    <property type="nucleotide sequence ID" value="NZ_CP044328.1"/>
</dbReference>
<dbReference type="Proteomes" id="UP000424673">
    <property type="component" value="Chromosome"/>
</dbReference>
<evidence type="ECO:0000256" key="1">
    <source>
        <dbReference type="ARBA" id="ARBA00001946"/>
    </source>
</evidence>
<keyword evidence="11" id="KW-1185">Reference proteome</keyword>
<name>A0ABX6EFC5_9HYPH</name>
<dbReference type="PANTHER" id="PTHR33653">
    <property type="entry name" value="RIBONUCLEASE VAPC2"/>
    <property type="match status" value="1"/>
</dbReference>
<dbReference type="EC" id="3.1.-.-" evidence="8"/>
<dbReference type="InterPro" id="IPR050556">
    <property type="entry name" value="Type_II_TA_system_RNase"/>
</dbReference>
<proteinExistence type="inferred from homology"/>
<dbReference type="InterPro" id="IPR029060">
    <property type="entry name" value="PIN-like_dom_sf"/>
</dbReference>
<sequence length="131" mass="14312">MRYMLDTNICSAVIKRRDAHVLDKFDAEAGRMCISSITLSELLFGAEKKRNAALDAALRDFAACIGVVPYDEAAAAHYGQLRAELERMGYPLGANDLFIAAHARSLGLALVTNDAAFDRAPGLRVENWLRG</sequence>
<gene>
    <name evidence="8" type="primary">vapC</name>
    <name evidence="10" type="ORF">F7D13_00200</name>
</gene>
<feature type="binding site" evidence="8">
    <location>
        <position position="6"/>
    </location>
    <ligand>
        <name>Mg(2+)</name>
        <dbReference type="ChEBI" id="CHEBI:18420"/>
    </ligand>
</feature>
<dbReference type="PANTHER" id="PTHR33653:SF1">
    <property type="entry name" value="RIBONUCLEASE VAPC2"/>
    <property type="match status" value="1"/>
</dbReference>
<keyword evidence="6 8" id="KW-0460">Magnesium</keyword>
<evidence type="ECO:0000256" key="2">
    <source>
        <dbReference type="ARBA" id="ARBA00022649"/>
    </source>
</evidence>
<reference evidence="10 11" key="2">
    <citation type="journal article" date="2021" name="AMB Express">
        <title>Isolation and characterisation of Methylocystis spp. for poly-3-hydroxybutyrate production using waste methane feedstocks.</title>
        <authorList>
            <person name="Rumah B.L."/>
            <person name="Stead C.E."/>
            <person name="Claxton Stevens B.H."/>
            <person name="Minton N.P."/>
            <person name="Grosse-Honebrink A."/>
            <person name="Zhang Y."/>
        </authorList>
    </citation>
    <scope>NUCLEOTIDE SEQUENCE [LARGE SCALE GENOMIC DNA]</scope>
    <source>
        <strain evidence="10 11">BRCS1</strain>
    </source>
</reference>
<protein>
    <recommendedName>
        <fullName evidence="8">Ribonuclease VapC</fullName>
        <shortName evidence="8">RNase VapC</shortName>
        <ecNumber evidence="8">3.1.-.-</ecNumber>
    </recommendedName>
    <alternativeName>
        <fullName evidence="8">Toxin VapC</fullName>
    </alternativeName>
</protein>
<keyword evidence="3 8" id="KW-0540">Nuclease</keyword>
<dbReference type="SUPFAM" id="SSF88723">
    <property type="entry name" value="PIN domain-like"/>
    <property type="match status" value="1"/>
</dbReference>
<evidence type="ECO:0000256" key="3">
    <source>
        <dbReference type="ARBA" id="ARBA00022722"/>
    </source>
</evidence>
<organism evidence="10 11">
    <name type="scientific">Methylocystis rosea</name>
    <dbReference type="NCBI Taxonomy" id="173366"/>
    <lineage>
        <taxon>Bacteria</taxon>
        <taxon>Pseudomonadati</taxon>
        <taxon>Pseudomonadota</taxon>
        <taxon>Alphaproteobacteria</taxon>
        <taxon>Hyphomicrobiales</taxon>
        <taxon>Methylocystaceae</taxon>
        <taxon>Methylocystis</taxon>
    </lineage>
</organism>
<dbReference type="Gene3D" id="3.40.50.1010">
    <property type="entry name" value="5'-nuclease"/>
    <property type="match status" value="1"/>
</dbReference>
<comment type="cofactor">
    <cofactor evidence="1 8">
        <name>Mg(2+)</name>
        <dbReference type="ChEBI" id="CHEBI:18420"/>
    </cofactor>
</comment>
<evidence type="ECO:0000256" key="5">
    <source>
        <dbReference type="ARBA" id="ARBA00022801"/>
    </source>
</evidence>
<evidence type="ECO:0000256" key="4">
    <source>
        <dbReference type="ARBA" id="ARBA00022723"/>
    </source>
</evidence>
<dbReference type="InterPro" id="IPR022907">
    <property type="entry name" value="VapC_family"/>
</dbReference>
<comment type="function">
    <text evidence="8">Toxic component of a toxin-antitoxin (TA) system. An RNase.</text>
</comment>